<keyword evidence="5" id="KW-0411">Iron-sulfur</keyword>
<dbReference type="Pfam" id="PF07992">
    <property type="entry name" value="Pyr_redox_2"/>
    <property type="match status" value="2"/>
</dbReference>
<evidence type="ECO:0000256" key="4">
    <source>
        <dbReference type="ARBA" id="ARBA00023004"/>
    </source>
</evidence>
<feature type="domain" description="4Fe-4S ferredoxin-type" evidence="6">
    <location>
        <begin position="525"/>
        <end position="554"/>
    </location>
</feature>
<dbReference type="Gene3D" id="3.40.50.720">
    <property type="entry name" value="NAD(P)-binding Rossmann-like Domain"/>
    <property type="match status" value="1"/>
</dbReference>
<dbReference type="InterPro" id="IPR028261">
    <property type="entry name" value="DPD_II"/>
</dbReference>
<reference evidence="7 8" key="1">
    <citation type="submission" date="2020-08" db="EMBL/GenBank/DDBJ databases">
        <title>Bridging the membrane lipid divide: bacteria of the FCB group superphylum have the potential to synthesize archaeal ether lipids.</title>
        <authorList>
            <person name="Villanueva L."/>
            <person name="Von Meijenfeldt F.A.B."/>
            <person name="Westbye A.B."/>
            <person name="Yadav S."/>
            <person name="Hopmans E.C."/>
            <person name="Dutilh B.E."/>
            <person name="Sinninghe Damste J.S."/>
        </authorList>
    </citation>
    <scope>NUCLEOTIDE SEQUENCE [LARGE SCALE GENOMIC DNA]</scope>
    <source>
        <strain evidence="7">NIOZ-UU30</strain>
    </source>
</reference>
<dbReference type="Pfam" id="PF00890">
    <property type="entry name" value="FAD_binding_2"/>
    <property type="match status" value="1"/>
</dbReference>
<dbReference type="Proteomes" id="UP000603434">
    <property type="component" value="Unassembled WGS sequence"/>
</dbReference>
<evidence type="ECO:0000313" key="7">
    <source>
        <dbReference type="EMBL" id="MBC8360313.1"/>
    </source>
</evidence>
<proteinExistence type="predicted"/>
<accession>A0A8J6NTF3</accession>
<dbReference type="AlphaFoldDB" id="A0A8J6NTF3"/>
<evidence type="ECO:0000259" key="6">
    <source>
        <dbReference type="PROSITE" id="PS51379"/>
    </source>
</evidence>
<feature type="domain" description="4Fe-4S ferredoxin-type" evidence="6">
    <location>
        <begin position="5"/>
        <end position="36"/>
    </location>
</feature>
<dbReference type="InterPro" id="IPR017896">
    <property type="entry name" value="4Fe4S_Fe-S-bd"/>
</dbReference>
<feature type="non-terminal residue" evidence="7">
    <location>
        <position position="1003"/>
    </location>
</feature>
<comment type="caution">
    <text evidence="7">The sequence shown here is derived from an EMBL/GenBank/DDBJ whole genome shotgun (WGS) entry which is preliminary data.</text>
</comment>
<evidence type="ECO:0000256" key="5">
    <source>
        <dbReference type="ARBA" id="ARBA00023014"/>
    </source>
</evidence>
<dbReference type="Gene3D" id="1.10.1060.10">
    <property type="entry name" value="Alpha-helical ferredoxin"/>
    <property type="match status" value="1"/>
</dbReference>
<dbReference type="SUPFAM" id="SSF51971">
    <property type="entry name" value="Nucleotide-binding domain"/>
    <property type="match status" value="2"/>
</dbReference>
<sequence length="1003" mass="110159">MTLHKIPRYIDSDKCTACGDCVEVCPVTRPSEYDTELVDRKAVYKLYAQAIPGSFAIEKIDTAPCRMACPANLNVQGYVAMVKMGKYREAVEIIMQDLPFPGILGRICPHRCEKSCRRLELDEAISIRELKRVAADHVDLSDIPVPEITSRNEKVAIIGSGPAGLTAAYFLALDGYQVSVYESMPEAGGMMRYGIPEHRLPRVVLDAEIENLKRYGIQIHTNTVIGRDLTLEELREHGASAIFLAIGAWKGLKLRISGEETSQGVSDVTAFLRDVHLGNLKKLEGKIVVIGGGHSALDAAQVALRLGVSEAHIIYRRSRTEMLAGPEEVEEAEKEGVKIHFLAAPISISSENDTVTGIECIRTRLTEKDTTGRRKPIPIEGSEFFIEADYIIPAIGQEPDFGDLAKAQGLKVSKWNLLEVNPETLQTNIPDIFAGGDVISGPATVIEAVEAGQRVAKYIAKYLQGEELPTEWQEEPPMGTNWVAPPKDEPAKDRLKIQTLPVEKRISSFEEVNLCADEEPAKQEADRCLDCSGCCECYQCVAVCEAEAVTLETHAQQEETTTINVGSVVLAPGFQPFDPSKFDNYNYANHPNVITSTEFERILSATGPFMGHLTRISDKKEPRKIAWFQCIGSRDLNRCDNPYCSSVCCMYAVKEAVIAKEHADYDLDCAIFFMDMRTPGKDFEQYYNDAKDKHGVRFIRSRVHTIDPVSGTDDLEVRYATESGELKTETFDMIVLSVGMETSPETIDLANNLGIDLTEGNFCGTTDFQPFATSKDGIFVCGAFQGPKDIPESVMEASAAACSAGVNLAPARGSLVKEKEFPDESDVTGEEPRIGIFVCNCGINIGGIADVPAIAEYARGLQNVVYVEENLFTCSQDTQDKMVEVIREQSLNRIVVAACTPRTHEPLFQETIRNAGRNAYLFDMANIRNQCTWVHSDDKVNATEKSKDLVRMAVARASLLEQIPDILVDVNQSALVIGGGVAGMTAALSLADQGFPVTIVEKS</sequence>
<dbReference type="InterPro" id="IPR017900">
    <property type="entry name" value="4Fe4S_Fe_S_CS"/>
</dbReference>
<dbReference type="EMBL" id="JACNJH010000081">
    <property type="protein sequence ID" value="MBC8360313.1"/>
    <property type="molecule type" value="Genomic_DNA"/>
</dbReference>
<evidence type="ECO:0000313" key="8">
    <source>
        <dbReference type="Proteomes" id="UP000603434"/>
    </source>
</evidence>
<dbReference type="Pfam" id="PF14691">
    <property type="entry name" value="Fer4_20"/>
    <property type="match status" value="1"/>
</dbReference>
<name>A0A8J6NTF3_9BACT</name>
<dbReference type="PROSITE" id="PS00198">
    <property type="entry name" value="4FE4S_FER_1"/>
    <property type="match status" value="2"/>
</dbReference>
<protein>
    <submittedName>
        <fullName evidence="7">FAD-dependent oxidoreductase</fullName>
    </submittedName>
</protein>
<keyword evidence="2" id="KW-0479">Metal-binding</keyword>
<evidence type="ECO:0000256" key="3">
    <source>
        <dbReference type="ARBA" id="ARBA00023002"/>
    </source>
</evidence>
<keyword evidence="4" id="KW-0408">Iron</keyword>
<dbReference type="Gene3D" id="3.30.70.20">
    <property type="match status" value="1"/>
</dbReference>
<dbReference type="GO" id="GO:0051536">
    <property type="term" value="F:iron-sulfur cluster binding"/>
    <property type="evidence" value="ECO:0007669"/>
    <property type="project" value="UniProtKB-KW"/>
</dbReference>
<dbReference type="SUPFAM" id="SSF46548">
    <property type="entry name" value="alpha-helical ferredoxin"/>
    <property type="match status" value="2"/>
</dbReference>
<dbReference type="PRINTS" id="PR00419">
    <property type="entry name" value="ADXRDTASE"/>
</dbReference>
<dbReference type="Pfam" id="PF00037">
    <property type="entry name" value="Fer4"/>
    <property type="match status" value="1"/>
</dbReference>
<dbReference type="PANTHER" id="PTHR42783:SF3">
    <property type="entry name" value="GLUTAMATE SYNTHASE [NADPH] SMALL CHAIN-RELATED"/>
    <property type="match status" value="1"/>
</dbReference>
<organism evidence="7 8">
    <name type="scientific">Candidatus Desulfatibia profunda</name>
    <dbReference type="NCBI Taxonomy" id="2841695"/>
    <lineage>
        <taxon>Bacteria</taxon>
        <taxon>Pseudomonadati</taxon>
        <taxon>Thermodesulfobacteriota</taxon>
        <taxon>Desulfobacteria</taxon>
        <taxon>Desulfobacterales</taxon>
        <taxon>Desulfobacterales incertae sedis</taxon>
        <taxon>Candidatus Desulfatibia</taxon>
    </lineage>
</organism>
<dbReference type="InterPro" id="IPR036188">
    <property type="entry name" value="FAD/NAD-bd_sf"/>
</dbReference>
<dbReference type="Gene3D" id="3.50.50.60">
    <property type="entry name" value="FAD/NAD(P)-binding domain"/>
    <property type="match status" value="3"/>
</dbReference>
<dbReference type="GO" id="GO:0016491">
    <property type="term" value="F:oxidoreductase activity"/>
    <property type="evidence" value="ECO:0007669"/>
    <property type="project" value="UniProtKB-KW"/>
</dbReference>
<dbReference type="GO" id="GO:0046872">
    <property type="term" value="F:metal ion binding"/>
    <property type="evidence" value="ECO:0007669"/>
    <property type="project" value="UniProtKB-KW"/>
</dbReference>
<gene>
    <name evidence="7" type="ORF">H8E23_02795</name>
</gene>
<keyword evidence="1" id="KW-0285">Flavoprotein</keyword>
<evidence type="ECO:0000256" key="1">
    <source>
        <dbReference type="ARBA" id="ARBA00022630"/>
    </source>
</evidence>
<evidence type="ECO:0000256" key="2">
    <source>
        <dbReference type="ARBA" id="ARBA00022723"/>
    </source>
</evidence>
<keyword evidence="3" id="KW-0560">Oxidoreductase</keyword>
<dbReference type="InterPro" id="IPR003953">
    <property type="entry name" value="FAD-dep_OxRdtase_2_FAD-bd"/>
</dbReference>
<dbReference type="PROSITE" id="PS51379">
    <property type="entry name" value="4FE4S_FER_2"/>
    <property type="match status" value="2"/>
</dbReference>
<dbReference type="InterPro" id="IPR023753">
    <property type="entry name" value="FAD/NAD-binding_dom"/>
</dbReference>
<dbReference type="PANTHER" id="PTHR42783">
    <property type="entry name" value="GLUTAMATE SYNTHASE [NADPH] SMALL CHAIN"/>
    <property type="match status" value="1"/>
</dbReference>
<dbReference type="InterPro" id="IPR009051">
    <property type="entry name" value="Helical_ferredxn"/>
</dbReference>
<dbReference type="SUPFAM" id="SSF51905">
    <property type="entry name" value="FAD/NAD(P)-binding domain"/>
    <property type="match status" value="1"/>
</dbReference>